<gene>
    <name evidence="1" type="ORF">RH857_12525</name>
</gene>
<dbReference type="EMBL" id="JAVKGT010000044">
    <property type="protein sequence ID" value="MDR5712945.1"/>
    <property type="molecule type" value="Genomic_DNA"/>
</dbReference>
<protein>
    <submittedName>
        <fullName evidence="1">Uncharacterized protein</fullName>
    </submittedName>
</protein>
<dbReference type="Proteomes" id="UP001260872">
    <property type="component" value="Unassembled WGS sequence"/>
</dbReference>
<organism evidence="1 2">
    <name type="scientific">Nesterenkonia flava</name>
    <dbReference type="NCBI Taxonomy" id="469799"/>
    <lineage>
        <taxon>Bacteria</taxon>
        <taxon>Bacillati</taxon>
        <taxon>Actinomycetota</taxon>
        <taxon>Actinomycetes</taxon>
        <taxon>Micrococcales</taxon>
        <taxon>Micrococcaceae</taxon>
        <taxon>Nesterenkonia</taxon>
    </lineage>
</organism>
<comment type="caution">
    <text evidence="1">The sequence shown here is derived from an EMBL/GenBank/DDBJ whole genome shotgun (WGS) entry which is preliminary data.</text>
</comment>
<reference evidence="2" key="1">
    <citation type="submission" date="2023-07" db="EMBL/GenBank/DDBJ databases">
        <title>Description of three actinobacteria isolated from air of manufacturing shop in a pharmaceutical factory.</title>
        <authorList>
            <person name="Zhang D.-F."/>
        </authorList>
    </citation>
    <scope>NUCLEOTIDE SEQUENCE [LARGE SCALE GENOMIC DNA]</scope>
    <source>
        <strain evidence="2">CCTCC AB 207010</strain>
    </source>
</reference>
<sequence>MPVTLTFVTVTCDNPTCDTEMRLAENAVEHRRKTYGKVFCHPCLNQGSSFRYGKGSR</sequence>
<accession>A0ABU1FW88</accession>
<evidence type="ECO:0000313" key="1">
    <source>
        <dbReference type="EMBL" id="MDR5712945.1"/>
    </source>
</evidence>
<proteinExistence type="predicted"/>
<keyword evidence="2" id="KW-1185">Reference proteome</keyword>
<name>A0ABU1FW88_9MICC</name>
<dbReference type="RefSeq" id="WP_310538313.1">
    <property type="nucleotide sequence ID" value="NZ_BAAAOC010000012.1"/>
</dbReference>
<evidence type="ECO:0000313" key="2">
    <source>
        <dbReference type="Proteomes" id="UP001260872"/>
    </source>
</evidence>